<feature type="region of interest" description="Disordered" evidence="1">
    <location>
        <begin position="1"/>
        <end position="21"/>
    </location>
</feature>
<dbReference type="EMBL" id="CM029038">
    <property type="protein sequence ID" value="KAG2650730.1"/>
    <property type="molecule type" value="Genomic_DNA"/>
</dbReference>
<gene>
    <name evidence="2" type="ORF">PVAP13_1NG204314</name>
</gene>
<proteinExistence type="predicted"/>
<evidence type="ECO:0000256" key="1">
    <source>
        <dbReference type="SAM" id="MobiDB-lite"/>
    </source>
</evidence>
<dbReference type="AlphaFoldDB" id="A0A8T0WSB2"/>
<name>A0A8T0WSB2_PANVG</name>
<evidence type="ECO:0000313" key="3">
    <source>
        <dbReference type="Proteomes" id="UP000823388"/>
    </source>
</evidence>
<feature type="region of interest" description="Disordered" evidence="1">
    <location>
        <begin position="207"/>
        <end position="231"/>
    </location>
</feature>
<organism evidence="2 3">
    <name type="scientific">Panicum virgatum</name>
    <name type="common">Blackwell switchgrass</name>
    <dbReference type="NCBI Taxonomy" id="38727"/>
    <lineage>
        <taxon>Eukaryota</taxon>
        <taxon>Viridiplantae</taxon>
        <taxon>Streptophyta</taxon>
        <taxon>Embryophyta</taxon>
        <taxon>Tracheophyta</taxon>
        <taxon>Spermatophyta</taxon>
        <taxon>Magnoliopsida</taxon>
        <taxon>Liliopsida</taxon>
        <taxon>Poales</taxon>
        <taxon>Poaceae</taxon>
        <taxon>PACMAD clade</taxon>
        <taxon>Panicoideae</taxon>
        <taxon>Panicodae</taxon>
        <taxon>Paniceae</taxon>
        <taxon>Panicinae</taxon>
        <taxon>Panicum</taxon>
        <taxon>Panicum sect. Hiantes</taxon>
    </lineage>
</organism>
<sequence>MPRSRTTRVKDSAGGEQRCGDRWRVTAATHLQQQPPKPSKQKAHRKLPQVIMDDNQIMIPGNMYQTWLKDTSNLVSKRRKVNTNFGFIQSTKISDLMDMPPVALISFSEICSLMENMRWKQELTEWTSQMALSAEYDSAYDTLLSDHSVAIGSRSANAIRKWKVIVHLWSKRQHSSGRSLGNLDPVDEDFPLEQEVRDLKMRRLSDFGQTPDLLEETEPTQTPYEKRSDPINKVIESI</sequence>
<keyword evidence="3" id="KW-1185">Reference proteome</keyword>
<reference evidence="2" key="1">
    <citation type="submission" date="2020-05" db="EMBL/GenBank/DDBJ databases">
        <title>WGS assembly of Panicum virgatum.</title>
        <authorList>
            <person name="Lovell J.T."/>
            <person name="Jenkins J."/>
            <person name="Shu S."/>
            <person name="Juenger T.E."/>
            <person name="Schmutz J."/>
        </authorList>
    </citation>
    <scope>NUCLEOTIDE SEQUENCE</scope>
    <source>
        <strain evidence="2">AP13</strain>
    </source>
</reference>
<comment type="caution">
    <text evidence="2">The sequence shown here is derived from an EMBL/GenBank/DDBJ whole genome shotgun (WGS) entry which is preliminary data.</text>
</comment>
<protein>
    <submittedName>
        <fullName evidence="2">Uncharacterized protein</fullName>
    </submittedName>
</protein>
<dbReference type="Proteomes" id="UP000823388">
    <property type="component" value="Chromosome 1N"/>
</dbReference>
<dbReference type="OrthoDB" id="10071381at2759"/>
<dbReference type="CDD" id="cd21793">
    <property type="entry name" value="Rad21_Rec8_M_AtSYN1-like"/>
    <property type="match status" value="1"/>
</dbReference>
<accession>A0A8T0WSB2</accession>
<feature type="compositionally biased region" description="Basic and acidic residues" evidence="1">
    <location>
        <begin position="8"/>
        <end position="21"/>
    </location>
</feature>
<evidence type="ECO:0000313" key="2">
    <source>
        <dbReference type="EMBL" id="KAG2650730.1"/>
    </source>
</evidence>